<evidence type="ECO:0000313" key="1">
    <source>
        <dbReference type="EMBL" id="CCE53640.1"/>
    </source>
</evidence>
<proteinExistence type="predicted"/>
<name>G7HV38_9CORY</name>
<dbReference type="EMBL" id="CAFW01000014">
    <property type="protein sequence ID" value="CCE54053.1"/>
    <property type="molecule type" value="Genomic_DNA"/>
</dbReference>
<dbReference type="EMBL" id="CAFW01000002">
    <property type="protein sequence ID" value="CCE53640.1"/>
    <property type="molecule type" value="Genomic_DNA"/>
</dbReference>
<evidence type="ECO:0000313" key="2">
    <source>
        <dbReference type="EMBL" id="CCE54053.1"/>
    </source>
</evidence>
<organism evidence="2 3">
    <name type="scientific">Corynebacterium casei UCMA 3821</name>
    <dbReference type="NCBI Taxonomy" id="1110505"/>
    <lineage>
        <taxon>Bacteria</taxon>
        <taxon>Bacillati</taxon>
        <taxon>Actinomycetota</taxon>
        <taxon>Actinomycetes</taxon>
        <taxon>Mycobacteriales</taxon>
        <taxon>Corynebacteriaceae</taxon>
        <taxon>Corynebacterium</taxon>
    </lineage>
</organism>
<accession>G7HV38</accession>
<gene>
    <name evidence="1" type="ORF">CCAS_00035</name>
    <name evidence="2" type="ORF">CCAS_02205</name>
</gene>
<dbReference type="Proteomes" id="UP000004840">
    <property type="component" value="Unassembled WGS sequence"/>
</dbReference>
<sequence length="59" mass="6183">MVDFYVRLYQPAPFHACVQGLAGGVVFLCEAVEGTTRGDPGVEQSEGCGVFAGLLAVSY</sequence>
<protein>
    <submittedName>
        <fullName evidence="2">Uncharacterized protein</fullName>
    </submittedName>
</protein>
<reference evidence="2 3" key="1">
    <citation type="journal article" date="2012" name="J. Bacteriol.">
        <title>Genome Sequence of Corynebacterium casei UCMA 3821, Isolated from a Smear-Ripened Cheese.</title>
        <authorList>
            <person name="Monnet C."/>
            <person name="Loux V."/>
            <person name="Bento P."/>
            <person name="Gibrat J.F."/>
            <person name="Straub C."/>
            <person name="Bonnarme P."/>
            <person name="Landaud S."/>
            <person name="Irlinger F."/>
        </authorList>
    </citation>
    <scope>NUCLEOTIDE SEQUENCE [LARGE SCALE GENOMIC DNA]</scope>
    <source>
        <strain evidence="2 3">UCMA 3821</strain>
    </source>
</reference>
<dbReference type="AlphaFoldDB" id="G7HV38"/>
<evidence type="ECO:0000313" key="3">
    <source>
        <dbReference type="Proteomes" id="UP000004840"/>
    </source>
</evidence>